<evidence type="ECO:0000313" key="2">
    <source>
        <dbReference type="EMBL" id="BEV06698.1"/>
    </source>
</evidence>
<organism evidence="3 4">
    <name type="scientific">Chryseobacterium gambrini</name>
    <dbReference type="NCBI Taxonomy" id="373672"/>
    <lineage>
        <taxon>Bacteria</taxon>
        <taxon>Pseudomonadati</taxon>
        <taxon>Bacteroidota</taxon>
        <taxon>Flavobacteriia</taxon>
        <taxon>Flavobacteriales</taxon>
        <taxon>Weeksellaceae</taxon>
        <taxon>Chryseobacterium group</taxon>
        <taxon>Chryseobacterium</taxon>
    </lineage>
</organism>
<dbReference type="RefSeq" id="WP_076393388.1">
    <property type="nucleotide sequence ID" value="NZ_AP029022.1"/>
</dbReference>
<evidence type="ECO:0000313" key="3">
    <source>
        <dbReference type="EMBL" id="SIT07990.1"/>
    </source>
</evidence>
<dbReference type="Proteomes" id="UP000185781">
    <property type="component" value="Unassembled WGS sequence"/>
</dbReference>
<sequence length="244" mass="25858">MKTRIYSLLLAMMSASAFAQSGWVGINTPNPQANLDVNGTMKIRQTPSAPALPGYQILAVNQNTGGDFQVAQVSPQMIADYVINNGINSSVYSARKSSGITLINAGILPNSFRPVNFLTTERTTGTSSLFSDSDNTYTAPSSGIYAIGFTFRYGTGLQSGVLTTPPSIAILRNRTGTFSIIDVREFSGVNLGLVSLTISEGSINSLYPLQAGDKISFGLTNYSVLDAGLLGSSTGSFYIYKVSN</sequence>
<protein>
    <recommendedName>
        <fullName evidence="6">C1q domain-containing protein</fullName>
    </recommendedName>
</protein>
<dbReference type="Proteomes" id="UP001380186">
    <property type="component" value="Chromosome"/>
</dbReference>
<keyword evidence="5" id="KW-1185">Reference proteome</keyword>
<accession>A0A1N7PBR2</accession>
<evidence type="ECO:0000313" key="4">
    <source>
        <dbReference type="Proteomes" id="UP000185781"/>
    </source>
</evidence>
<dbReference type="OrthoDB" id="1345111at2"/>
<evidence type="ECO:0000313" key="5">
    <source>
        <dbReference type="Proteomes" id="UP001380186"/>
    </source>
</evidence>
<evidence type="ECO:0000256" key="1">
    <source>
        <dbReference type="SAM" id="SignalP"/>
    </source>
</evidence>
<feature type="chain" id="PRO_5012998306" description="C1q domain-containing protein" evidence="1">
    <location>
        <begin position="20"/>
        <end position="244"/>
    </location>
</feature>
<proteinExistence type="predicted"/>
<reference evidence="3 4" key="1">
    <citation type="submission" date="2017-01" db="EMBL/GenBank/DDBJ databases">
        <authorList>
            <person name="Mah S.A."/>
            <person name="Swanson W.J."/>
            <person name="Moy G.W."/>
            <person name="Vacquier V.D."/>
        </authorList>
    </citation>
    <scope>NUCLEOTIDE SEQUENCE [LARGE SCALE GENOMIC DNA]</scope>
    <source>
        <strain evidence="3 4">DSM 18014</strain>
    </source>
</reference>
<name>A0A1N7PBR2_9FLAO</name>
<evidence type="ECO:0008006" key="6">
    <source>
        <dbReference type="Google" id="ProtNLM"/>
    </source>
</evidence>
<keyword evidence="1" id="KW-0732">Signal</keyword>
<gene>
    <name evidence="2" type="ORF">CRDW_40720</name>
    <name evidence="3" type="ORF">SAMN05421785_106132</name>
</gene>
<dbReference type="EMBL" id="AP029022">
    <property type="protein sequence ID" value="BEV06698.1"/>
    <property type="molecule type" value="Genomic_DNA"/>
</dbReference>
<dbReference type="AlphaFoldDB" id="A0A1N7PBR2"/>
<reference evidence="2 5" key="2">
    <citation type="journal article" date="2020" name="Microbes Environ.">
        <title>Synthetic bacterial community of duckweed: a simple and stable system to study plant-microbe interactions.</title>
        <authorList>
            <person name="Ishizawa H."/>
            <person name="Tada M."/>
            <person name="Kuroda M."/>
            <person name="Inoue D."/>
            <person name="Futamata H."/>
            <person name="Ike M."/>
        </authorList>
    </citation>
    <scope>NUCLEOTIDE SEQUENCE [LARGE SCALE GENOMIC DNA]</scope>
    <source>
        <strain evidence="2 5">DW100</strain>
    </source>
</reference>
<dbReference type="EMBL" id="FTOV01000006">
    <property type="protein sequence ID" value="SIT07990.1"/>
    <property type="molecule type" value="Genomic_DNA"/>
</dbReference>
<reference evidence="2" key="3">
    <citation type="submission" date="2023-12" db="EMBL/GenBank/DDBJ databases">
        <title>Complete genome sequences of six duckweed-associated bacterial strains for studying community assembly in synthetic plant microbiome.</title>
        <authorList>
            <person name="Ishizawa H."/>
            <person name="Tada M."/>
            <person name="Tashiro Y."/>
            <person name="Kuroda M."/>
            <person name="Inoue D."/>
            <person name="Dohra H."/>
            <person name="Futamata H."/>
            <person name="Ike M."/>
        </authorList>
    </citation>
    <scope>NUCLEOTIDE SEQUENCE</scope>
    <source>
        <strain evidence="2">DW100</strain>
    </source>
</reference>
<feature type="signal peptide" evidence="1">
    <location>
        <begin position="1"/>
        <end position="19"/>
    </location>
</feature>